<feature type="compositionally biased region" description="Basic and acidic residues" evidence="1">
    <location>
        <begin position="36"/>
        <end position="63"/>
    </location>
</feature>
<evidence type="ECO:0000256" key="1">
    <source>
        <dbReference type="SAM" id="MobiDB-lite"/>
    </source>
</evidence>
<keyword evidence="3" id="KW-1185">Reference proteome</keyword>
<gene>
    <name evidence="2" type="ORF">FGF66_09935</name>
</gene>
<accession>A0A5C4S4Q3</accession>
<protein>
    <submittedName>
        <fullName evidence="2">Uncharacterized protein</fullName>
    </submittedName>
</protein>
<feature type="compositionally biased region" description="Polar residues" evidence="1">
    <location>
        <begin position="1"/>
        <end position="20"/>
    </location>
</feature>
<dbReference type="RefSeq" id="WP_139457486.1">
    <property type="nucleotide sequence ID" value="NZ_VDCH01000024.1"/>
</dbReference>
<organism evidence="2 3">
    <name type="scientific">Chlorobaculum thiosulfatiphilum</name>
    <name type="common">Chlorobium limicola f.sp. thiosulfatophilum</name>
    <dbReference type="NCBI Taxonomy" id="115852"/>
    <lineage>
        <taxon>Bacteria</taxon>
        <taxon>Pseudomonadati</taxon>
        <taxon>Chlorobiota</taxon>
        <taxon>Chlorobiia</taxon>
        <taxon>Chlorobiales</taxon>
        <taxon>Chlorobiaceae</taxon>
        <taxon>Chlorobaculum</taxon>
    </lineage>
</organism>
<sequence>MSSFAKKSKAGSQNAFQNASKSKRPFFDQNRAPDPFFKKQPEDRKPDSEMKADKRLRRLDFSESTRPPSGARLRVPSSGELQKMLSSGKVDEAVVLSRVRNLLERMYREGRLYSMTCNAHSDLDTDIDRVMKDIFPLPGYLDQAAFERYIGPDERDMVYKTVREAVMKPHDKDRENLKQGLEAAAATAGEVANDQSGLEAVFGSETHPVFAMLTWSRYSFTKEPYASTAGQNYGLIQSRLQELANNISSQITTDYNLDLDESFVGGWASGGVLHIKSQYVAHPLTVKSKATFIHEAAHLAVPSIIDHVYYGNPGFDTASANAKIANAAHYEELPKRKWGASAYKDTAFIPGTSKSMSPEQQVRAKAVNYFRKAWDSAANVHIMIRDHRIEQLDAQRDGKAYQPSNEMKKRLLELSALMDLTMHTQKPASMNITVLDVVGAESIAREIHFAWDRAKTLSKDELLPQTELLSLLSLSLELFGAWEASSAVDAALRKHGGILGNLKRDRQLLSWLNLYYKKVYP</sequence>
<dbReference type="AlphaFoldDB" id="A0A5C4S4Q3"/>
<proteinExistence type="predicted"/>
<name>A0A5C4S4Q3_CHLTI</name>
<evidence type="ECO:0000313" key="3">
    <source>
        <dbReference type="Proteomes" id="UP000308271"/>
    </source>
</evidence>
<feature type="region of interest" description="Disordered" evidence="1">
    <location>
        <begin position="1"/>
        <end position="80"/>
    </location>
</feature>
<dbReference type="OrthoDB" id="681650at2"/>
<reference evidence="2 3" key="1">
    <citation type="submission" date="2019-05" db="EMBL/GenBank/DDBJ databases">
        <title>Draft Whole-Genome sequence of the green sulfur bacterium Chlorobaculum thiosulfatiphilum DSM 249.</title>
        <authorList>
            <person name="Meyer T.E."/>
            <person name="Kyndt J.A."/>
        </authorList>
    </citation>
    <scope>NUCLEOTIDE SEQUENCE [LARGE SCALE GENOMIC DNA]</scope>
    <source>
        <strain evidence="2 3">DSM 249</strain>
    </source>
</reference>
<dbReference type="Proteomes" id="UP000308271">
    <property type="component" value="Unassembled WGS sequence"/>
</dbReference>
<dbReference type="EMBL" id="VDCH01000024">
    <property type="protein sequence ID" value="TNJ38218.1"/>
    <property type="molecule type" value="Genomic_DNA"/>
</dbReference>
<comment type="caution">
    <text evidence="2">The sequence shown here is derived from an EMBL/GenBank/DDBJ whole genome shotgun (WGS) entry which is preliminary data.</text>
</comment>
<evidence type="ECO:0000313" key="2">
    <source>
        <dbReference type="EMBL" id="TNJ38218.1"/>
    </source>
</evidence>